<organism evidence="1 2">
    <name type="scientific">Ralstonia solanacearum (strain UW551)</name>
    <dbReference type="NCBI Taxonomy" id="342110"/>
    <lineage>
        <taxon>Bacteria</taxon>
        <taxon>Pseudomonadati</taxon>
        <taxon>Pseudomonadota</taxon>
        <taxon>Betaproteobacteria</taxon>
        <taxon>Burkholderiales</taxon>
        <taxon>Burkholderiaceae</taxon>
        <taxon>Ralstonia</taxon>
        <taxon>Ralstonia solanacearum species complex</taxon>
    </lineage>
</organism>
<dbReference type="AlphaFoldDB" id="A0AB33VIW3"/>
<dbReference type="EMBL" id="AAKL01000001">
    <property type="protein sequence ID" value="EAP74806.1"/>
    <property type="molecule type" value="Genomic_DNA"/>
</dbReference>
<reference evidence="1 2" key="1">
    <citation type="journal article" date="2006" name="Mol. Plant Microbe Interact.">
        <title>Identification of open reading frames unique to a select agent: Ralstonia solanacearum race 3 biovar 2.</title>
        <authorList>
            <person name="Gabriel D.W."/>
            <person name="Allen C."/>
            <person name="Schell M."/>
            <person name="Denny T.P."/>
            <person name="Greenberg J.T."/>
            <person name="Duan Y.P."/>
            <person name="Flores-Cruz Z."/>
            <person name="Huang Q."/>
            <person name="Clifford J.M."/>
            <person name="Presting G."/>
            <person name="Gonzalez E.T."/>
            <person name="Reddy J."/>
            <person name="Elphinstone J."/>
            <person name="Swanson J."/>
            <person name="Yao J."/>
            <person name="Mulholland V."/>
            <person name="Liu L."/>
            <person name="Farmerie W."/>
            <person name="Patnaikuni M."/>
            <person name="Balogh B."/>
            <person name="Norman D."/>
            <person name="Alvarez A."/>
            <person name="Castillo J.A."/>
            <person name="Jones J."/>
            <person name="Saddler G."/>
            <person name="Walunas T."/>
            <person name="Zhukov A."/>
            <person name="Mikhailova N."/>
        </authorList>
    </citation>
    <scope>NUCLEOTIDE SEQUENCE [LARGE SCALE GENOMIC DNA]</scope>
    <source>
        <strain evidence="1 2">UW551</strain>
    </source>
</reference>
<gene>
    <name evidence="1" type="ORF">RRSL_04669</name>
</gene>
<comment type="caution">
    <text evidence="1">The sequence shown here is derived from an EMBL/GenBank/DDBJ whole genome shotgun (WGS) entry which is preliminary data.</text>
</comment>
<name>A0AB33VIW3_RALSU</name>
<sequence length="38" mass="4238">MRTGQRHRALLPIIVQRADRTARAPTHPTGTVMGLRSD</sequence>
<evidence type="ECO:0000313" key="1">
    <source>
        <dbReference type="EMBL" id="EAP74806.1"/>
    </source>
</evidence>
<proteinExistence type="predicted"/>
<protein>
    <submittedName>
        <fullName evidence="1">Uncharacterized protein</fullName>
    </submittedName>
</protein>
<accession>A0AB33VIW3</accession>
<dbReference type="Proteomes" id="UP000005933">
    <property type="component" value="Unassembled WGS sequence"/>
</dbReference>
<evidence type="ECO:0000313" key="2">
    <source>
        <dbReference type="Proteomes" id="UP000005933"/>
    </source>
</evidence>